<keyword evidence="11" id="KW-1185">Reference proteome</keyword>
<accession>E3HC17</accession>
<dbReference type="GO" id="GO:0005829">
    <property type="term" value="C:cytosol"/>
    <property type="evidence" value="ECO:0007669"/>
    <property type="project" value="TreeGrafter"/>
</dbReference>
<dbReference type="SUPFAM" id="SSF46785">
    <property type="entry name" value="Winged helix' DNA-binding domain"/>
    <property type="match status" value="2"/>
</dbReference>
<dbReference type="PANTHER" id="PTHR43721">
    <property type="entry name" value="ELONGATION FACTOR TU-RELATED"/>
    <property type="match status" value="1"/>
</dbReference>
<dbReference type="InterPro" id="IPR050055">
    <property type="entry name" value="EF-Tu_GTPase"/>
</dbReference>
<dbReference type="KEGG" id="ipo:Ilyop_2586"/>
<dbReference type="CDD" id="cd04171">
    <property type="entry name" value="SelB"/>
    <property type="match status" value="1"/>
</dbReference>
<geneLocation type="plasmid" evidence="10 11">
    <name>pILYOP01</name>
</geneLocation>
<dbReference type="GO" id="GO:0003924">
    <property type="term" value="F:GTPase activity"/>
    <property type="evidence" value="ECO:0007669"/>
    <property type="project" value="InterPro"/>
</dbReference>
<dbReference type="InterPro" id="IPR000795">
    <property type="entry name" value="T_Tr_GTP-bd_dom"/>
</dbReference>
<dbReference type="PANTHER" id="PTHR43721:SF22">
    <property type="entry name" value="ELONGATION FACTOR TU, MITOCHONDRIAL"/>
    <property type="match status" value="1"/>
</dbReference>
<dbReference type="RefSeq" id="WP_013389001.1">
    <property type="nucleotide sequence ID" value="NC_014633.1"/>
</dbReference>
<evidence type="ECO:0000256" key="5">
    <source>
        <dbReference type="ARBA" id="ARBA00022917"/>
    </source>
</evidence>
<dbReference type="InterPro" id="IPR057335">
    <property type="entry name" value="Beta-barrel_SelB"/>
</dbReference>
<dbReference type="NCBIfam" id="TIGR00475">
    <property type="entry name" value="selB"/>
    <property type="match status" value="1"/>
</dbReference>
<keyword evidence="10" id="KW-0614">Plasmid</keyword>
<evidence type="ECO:0000256" key="7">
    <source>
        <dbReference type="ARBA" id="ARBA00025526"/>
    </source>
</evidence>
<dbReference type="GO" id="GO:0003746">
    <property type="term" value="F:translation elongation factor activity"/>
    <property type="evidence" value="ECO:0007669"/>
    <property type="project" value="UniProtKB-KW"/>
</dbReference>
<gene>
    <name evidence="10" type="ordered locus">Ilyop_2586</name>
</gene>
<keyword evidence="5" id="KW-0648">Protein biosynthesis</keyword>
<dbReference type="InterPro" id="IPR036388">
    <property type="entry name" value="WH-like_DNA-bd_sf"/>
</dbReference>
<dbReference type="InterPro" id="IPR015190">
    <property type="entry name" value="Elong_fac_SelB-wing-hlx_typ-2"/>
</dbReference>
<dbReference type="Gene3D" id="2.40.30.10">
    <property type="entry name" value="Translation factors"/>
    <property type="match status" value="1"/>
</dbReference>
<dbReference type="InterPro" id="IPR004535">
    <property type="entry name" value="Transl_elong_SelB"/>
</dbReference>
<dbReference type="InterPro" id="IPR004161">
    <property type="entry name" value="EFTu-like_2"/>
</dbReference>
<dbReference type="SUPFAM" id="SSF52540">
    <property type="entry name" value="P-loop containing nucleoside triphosphate hydrolases"/>
    <property type="match status" value="1"/>
</dbReference>
<dbReference type="SUPFAM" id="SSF50447">
    <property type="entry name" value="Translation proteins"/>
    <property type="match status" value="1"/>
</dbReference>
<evidence type="ECO:0000256" key="3">
    <source>
        <dbReference type="ARBA" id="ARBA00022490"/>
    </source>
</evidence>
<dbReference type="GO" id="GO:0001514">
    <property type="term" value="P:selenocysteine incorporation"/>
    <property type="evidence" value="ECO:0007669"/>
    <property type="project" value="InterPro"/>
</dbReference>
<dbReference type="AlphaFoldDB" id="E3HC17"/>
<dbReference type="OrthoDB" id="9804504at2"/>
<dbReference type="InterPro" id="IPR031157">
    <property type="entry name" value="G_TR_CS"/>
</dbReference>
<evidence type="ECO:0000259" key="9">
    <source>
        <dbReference type="PROSITE" id="PS51722"/>
    </source>
</evidence>
<keyword evidence="6" id="KW-0342">GTP-binding</keyword>
<proteinExistence type="predicted"/>
<comment type="subcellular location">
    <subcellularLocation>
        <location evidence="1">Cytoplasm</location>
    </subcellularLocation>
</comment>
<dbReference type="Gene3D" id="1.10.10.10">
    <property type="entry name" value="Winged helix-like DNA-binding domain superfamily/Winged helix DNA-binding domain"/>
    <property type="match status" value="1"/>
</dbReference>
<dbReference type="CDD" id="cd15491">
    <property type="entry name" value="selB_III"/>
    <property type="match status" value="1"/>
</dbReference>
<sequence length="635" mass="71984">MRNIVIGTAGHIDHGKTTLVRNLTGIDTDTLPEEKKRGMTINLGFTYLTLESGKKIGLVDVPGHEKFIKNMVSGVSGIDFMILIVAADDGVMPQTREHFNVIKLLGVKKGVVVITKSDLVSTERVAKVRNEIRKEFEGSFIDQCEILEVNSLDLKSYEPLKKLLNYEVENIKDKNKDKNNFRLHVDRVFNVKGFGTVVTGTSMGTLVHEGDILTLYPQMKNVRVKGIQNHGETLTSLKPGNRCALNLGGVQVKDIKRGDILGTPETLSMSDRIDVNLHILKGKKKIKNNHRIRLHLGTTEVIGRIKLFGKDDVEGGDESLAQLLLENTIVGLPGDIGIIRNFSPMDTIGNIKILSMKGERVKRKNSKYIDSLTNLLNGTSHNKIESWIIKNSEFFPTLKDILLATGSETAEEVLESLIEDKKVFCLKELGFKRYFHINYLIKMEKEISLLLKDYHEKNPLRSGANKSEIKNKYFDKKLKVKNFNEILDLLEKRKSIKVSENTVHLSDFKIRLNKEQKKIKDIILIKYKEQGFKPPKYIELETLVEDKKALEKIHSILIDTGLLIPLDEDICFMKGFFNEGEKRIKEKAKETGKITLGETREILGTSRKFALAFLEKLDSMGITKRIEDYRIVLSN</sequence>
<keyword evidence="10" id="KW-0251">Elongation factor</keyword>
<dbReference type="InterPro" id="IPR009001">
    <property type="entry name" value="Transl_elong_EF1A/Init_IF2_C"/>
</dbReference>
<dbReference type="GO" id="GO:0003723">
    <property type="term" value="F:RNA binding"/>
    <property type="evidence" value="ECO:0007669"/>
    <property type="project" value="InterPro"/>
</dbReference>
<evidence type="ECO:0000256" key="1">
    <source>
        <dbReference type="ARBA" id="ARBA00004496"/>
    </source>
</evidence>
<dbReference type="Proteomes" id="UP000006875">
    <property type="component" value="Plasmid pILYOP01"/>
</dbReference>
<dbReference type="InterPro" id="IPR005225">
    <property type="entry name" value="Small_GTP-bd"/>
</dbReference>
<protein>
    <recommendedName>
        <fullName evidence="2">Selenocysteine-specific elongation factor</fullName>
    </recommendedName>
    <alternativeName>
        <fullName evidence="8">SelB translation factor</fullName>
    </alternativeName>
</protein>
<dbReference type="GO" id="GO:0005525">
    <property type="term" value="F:GTP binding"/>
    <property type="evidence" value="ECO:0007669"/>
    <property type="project" value="UniProtKB-KW"/>
</dbReference>
<dbReference type="Gene3D" id="3.40.50.300">
    <property type="entry name" value="P-loop containing nucleotide triphosphate hydrolases"/>
    <property type="match status" value="1"/>
</dbReference>
<dbReference type="Pfam" id="PF03144">
    <property type="entry name" value="GTP_EFTU_D2"/>
    <property type="match status" value="1"/>
</dbReference>
<dbReference type="HOGENOM" id="CLU_023030_3_0_0"/>
<evidence type="ECO:0000256" key="4">
    <source>
        <dbReference type="ARBA" id="ARBA00022741"/>
    </source>
</evidence>
<dbReference type="Pfam" id="PF00009">
    <property type="entry name" value="GTP_EFTU"/>
    <property type="match status" value="1"/>
</dbReference>
<feature type="domain" description="Tr-type G" evidence="9">
    <location>
        <begin position="1"/>
        <end position="172"/>
    </location>
</feature>
<organism evidence="10 11">
    <name type="scientific">Ilyobacter polytropus (strain ATCC 51220 / DSM 2926 / LMG 16218 / CuHBu1)</name>
    <dbReference type="NCBI Taxonomy" id="572544"/>
    <lineage>
        <taxon>Bacteria</taxon>
        <taxon>Fusobacteriati</taxon>
        <taxon>Fusobacteriota</taxon>
        <taxon>Fusobacteriia</taxon>
        <taxon>Fusobacteriales</taxon>
        <taxon>Fusobacteriaceae</taxon>
        <taxon>Ilyobacter</taxon>
    </lineage>
</organism>
<dbReference type="Gene3D" id="1.10.10.2770">
    <property type="match status" value="1"/>
</dbReference>
<comment type="function">
    <text evidence="7">Translation factor necessary for the incorporation of selenocysteine into proteins. It probably replaces EF-Tu for the insertion of selenocysteine directed by the UGA codon. SelB binds GTP and GDP.</text>
</comment>
<dbReference type="Pfam" id="PF09107">
    <property type="entry name" value="WHD_3rd_SelB"/>
    <property type="match status" value="1"/>
</dbReference>
<dbReference type="InterPro" id="IPR015191">
    <property type="entry name" value="SelB_WHD4"/>
</dbReference>
<dbReference type="Pfam" id="PF09106">
    <property type="entry name" value="WHD_2nd_SelB"/>
    <property type="match status" value="1"/>
</dbReference>
<dbReference type="NCBIfam" id="TIGR00231">
    <property type="entry name" value="small_GTP"/>
    <property type="match status" value="1"/>
</dbReference>
<reference evidence="10 11" key="1">
    <citation type="journal article" date="2010" name="Stand. Genomic Sci.">
        <title>Complete genome sequence of Ilyobacter polytropus type strain (CuHbu1).</title>
        <authorList>
            <person name="Sikorski J."/>
            <person name="Chertkov O."/>
            <person name="Lapidus A."/>
            <person name="Nolan M."/>
            <person name="Lucas S."/>
            <person name="Del Rio T.G."/>
            <person name="Tice H."/>
            <person name="Cheng J.F."/>
            <person name="Tapia R."/>
            <person name="Han C."/>
            <person name="Goodwin L."/>
            <person name="Pitluck S."/>
            <person name="Liolios K."/>
            <person name="Ivanova N."/>
            <person name="Mavromatis K."/>
            <person name="Mikhailova N."/>
            <person name="Pati A."/>
            <person name="Chen A."/>
            <person name="Palaniappan K."/>
            <person name="Land M."/>
            <person name="Hauser L."/>
            <person name="Chang Y.J."/>
            <person name="Jeffries C.D."/>
            <person name="Brambilla E."/>
            <person name="Yasawong M."/>
            <person name="Rohde M."/>
            <person name="Pukall R."/>
            <person name="Spring S."/>
            <person name="Goker M."/>
            <person name="Woyke T."/>
            <person name="Bristow J."/>
            <person name="Eisen J.A."/>
            <person name="Markowitz V."/>
            <person name="Hugenholtz P."/>
            <person name="Kyrpides N.C."/>
            <person name="Klenk H.P."/>
        </authorList>
    </citation>
    <scope>NUCLEOTIDE SEQUENCE [LARGE SCALE GENOMIC DNA]</scope>
    <source>
        <strain evidence="11">ATCC 51220 / DSM 2926 / LMG 16218 / CuHBu1</strain>
        <plasmid evidence="11">pILYOP01</plasmid>
    </source>
</reference>
<evidence type="ECO:0000313" key="10">
    <source>
        <dbReference type="EMBL" id="ADO84343.1"/>
    </source>
</evidence>
<dbReference type="PRINTS" id="PR00315">
    <property type="entry name" value="ELONGATNFCT"/>
</dbReference>
<evidence type="ECO:0000256" key="8">
    <source>
        <dbReference type="ARBA" id="ARBA00031615"/>
    </source>
</evidence>
<dbReference type="InterPro" id="IPR009000">
    <property type="entry name" value="Transl_B-barrel_sf"/>
</dbReference>
<name>E3HC17_ILYPC</name>
<dbReference type="CDD" id="cd03696">
    <property type="entry name" value="SelB_II"/>
    <property type="match status" value="1"/>
</dbReference>
<keyword evidence="4" id="KW-0547">Nucleotide-binding</keyword>
<evidence type="ECO:0000256" key="6">
    <source>
        <dbReference type="ARBA" id="ARBA00023134"/>
    </source>
</evidence>
<keyword evidence="3" id="KW-0963">Cytoplasm</keyword>
<dbReference type="SUPFAM" id="SSF50465">
    <property type="entry name" value="EF-Tu/eEF-1alpha/eIF2-gamma C-terminal domain"/>
    <property type="match status" value="1"/>
</dbReference>
<dbReference type="InterPro" id="IPR027417">
    <property type="entry name" value="P-loop_NTPase"/>
</dbReference>
<dbReference type="Pfam" id="PF25461">
    <property type="entry name" value="Beta-barrel_SelB"/>
    <property type="match status" value="1"/>
</dbReference>
<dbReference type="PROSITE" id="PS51722">
    <property type="entry name" value="G_TR_2"/>
    <property type="match status" value="1"/>
</dbReference>
<dbReference type="InterPro" id="IPR036390">
    <property type="entry name" value="WH_DNA-bd_sf"/>
</dbReference>
<evidence type="ECO:0000313" key="11">
    <source>
        <dbReference type="Proteomes" id="UP000006875"/>
    </source>
</evidence>
<dbReference type="EMBL" id="CP002282">
    <property type="protein sequence ID" value="ADO84343.1"/>
    <property type="molecule type" value="Genomic_DNA"/>
</dbReference>
<dbReference type="PROSITE" id="PS00301">
    <property type="entry name" value="G_TR_1"/>
    <property type="match status" value="1"/>
</dbReference>
<evidence type="ECO:0000256" key="2">
    <source>
        <dbReference type="ARBA" id="ARBA00015953"/>
    </source>
</evidence>